<reference evidence="3 4" key="1">
    <citation type="submission" date="2019-03" db="EMBL/GenBank/DDBJ databases">
        <title>Biocontrol and xenobiotic degradation properties of endophytic Pseudomonas fluorescens strain BRZ63.</title>
        <authorList>
            <person name="Chlebek D.A."/>
            <person name="Pinski A."/>
            <person name="Zur J.P."/>
            <person name="Michalska J."/>
            <person name="Hupert-Kocurek K.T."/>
        </authorList>
    </citation>
    <scope>NUCLEOTIDE SEQUENCE [LARGE SCALE GENOMIC DNA]</scope>
    <source>
        <strain evidence="3 4">BRZ63</strain>
    </source>
</reference>
<comment type="caution">
    <text evidence="3">The sequence shown here is derived from an EMBL/GenBank/DDBJ whole genome shotgun (WGS) entry which is preliminary data.</text>
</comment>
<feature type="domain" description="Beta-lactamase-related" evidence="2">
    <location>
        <begin position="43"/>
        <end position="367"/>
    </location>
</feature>
<dbReference type="Proteomes" id="UP000297322">
    <property type="component" value="Unassembled WGS sequence"/>
</dbReference>
<dbReference type="InterPro" id="IPR050789">
    <property type="entry name" value="Diverse_Enzym_Activities"/>
</dbReference>
<keyword evidence="1 3" id="KW-0378">Hydrolase</keyword>
<dbReference type="PROSITE" id="PS51257">
    <property type="entry name" value="PROKAR_LIPOPROTEIN"/>
    <property type="match status" value="1"/>
</dbReference>
<accession>A0A4Y9TJR3</accession>
<dbReference type="Gene3D" id="3.40.710.10">
    <property type="entry name" value="DD-peptidase/beta-lactamase superfamily"/>
    <property type="match status" value="1"/>
</dbReference>
<dbReference type="EMBL" id="SPVI01000008">
    <property type="protein sequence ID" value="TFW42646.1"/>
    <property type="molecule type" value="Genomic_DNA"/>
</dbReference>
<protein>
    <submittedName>
        <fullName evidence="3">Class A beta-lactamase-related serine hydrolase</fullName>
    </submittedName>
</protein>
<evidence type="ECO:0000259" key="2">
    <source>
        <dbReference type="Pfam" id="PF00144"/>
    </source>
</evidence>
<proteinExistence type="predicted"/>
<dbReference type="SUPFAM" id="SSF56601">
    <property type="entry name" value="beta-lactamase/transpeptidase-like"/>
    <property type="match status" value="1"/>
</dbReference>
<evidence type="ECO:0000256" key="1">
    <source>
        <dbReference type="ARBA" id="ARBA00022801"/>
    </source>
</evidence>
<dbReference type="AlphaFoldDB" id="A0A4Y9TJR3"/>
<dbReference type="GO" id="GO:0016787">
    <property type="term" value="F:hydrolase activity"/>
    <property type="evidence" value="ECO:0007669"/>
    <property type="project" value="UniProtKB-KW"/>
</dbReference>
<dbReference type="Pfam" id="PF00144">
    <property type="entry name" value="Beta-lactamase"/>
    <property type="match status" value="1"/>
</dbReference>
<dbReference type="RefSeq" id="WP_135196554.1">
    <property type="nucleotide sequence ID" value="NZ_SPVI01000008.1"/>
</dbReference>
<evidence type="ECO:0000313" key="4">
    <source>
        <dbReference type="Proteomes" id="UP000297322"/>
    </source>
</evidence>
<dbReference type="PANTHER" id="PTHR43283">
    <property type="entry name" value="BETA-LACTAMASE-RELATED"/>
    <property type="match status" value="1"/>
</dbReference>
<gene>
    <name evidence="3" type="ORF">E4T65_15330</name>
</gene>
<evidence type="ECO:0000313" key="3">
    <source>
        <dbReference type="EMBL" id="TFW42646.1"/>
    </source>
</evidence>
<sequence>MLGTLRSITLLGCLLGSVGCHRQPPAPPPIPKGDYSAIIRYLQTRIAQDMAREHIPGLSIALVNGQELLWARGFGMADTAMGIAVTPNTAFRAGAISKLLTAGAALQLVEQRRLALDAPIQQTLREFHVRSRFHQDPHDADRDITLRRLLSHQSGLPSEHLRDLRTAFAMGQMPMRVSGVWLSAPPGTQVAYSNLGYTLVGAAIERSSGKDFETQLQQGLLTPLQMNHASFVGTAAQSSYRAVGYEDGVASADAQVRDLAAEGLWASPRDLSHYVQMLFAGGLYKGQRLLHSQSIDEMFRQQNTGNALDFDCQMGLAWFLAPCGDEPIGPGVRTFQHSGGGDAFAAQLSLLPDQQLAVIIMANDSNAEDLVARLSTDTLRLMFQAATGAPACSADCQPPSHGLKLRQVPTATDRKRLAGFYATAWGVLRIKDDNTRLAVEWAGDTFELVRDEEGWLRAQKKLLGWWPRDLGELGRVQLDVVTVLGRRMLTARSYGQRIAVGERIEAPPLPMAWANTVGTYQVLNTHEPNAPLSGISVRLEDGFLVIRGQLHSEPLTDYILLPVDNAHAVLAGSGYGLGDTVSRQINGLSASGYAFKRTDSPHPPLSFRQK</sequence>
<organism evidence="3 4">
    <name type="scientific">Pseudomonas fluorescens</name>
    <dbReference type="NCBI Taxonomy" id="294"/>
    <lineage>
        <taxon>Bacteria</taxon>
        <taxon>Pseudomonadati</taxon>
        <taxon>Pseudomonadota</taxon>
        <taxon>Gammaproteobacteria</taxon>
        <taxon>Pseudomonadales</taxon>
        <taxon>Pseudomonadaceae</taxon>
        <taxon>Pseudomonas</taxon>
    </lineage>
</organism>
<dbReference type="InterPro" id="IPR012338">
    <property type="entry name" value="Beta-lactam/transpept-like"/>
</dbReference>
<dbReference type="PANTHER" id="PTHR43283:SF11">
    <property type="entry name" value="BETA-LACTAMASE-RELATED DOMAIN-CONTAINING PROTEIN"/>
    <property type="match status" value="1"/>
</dbReference>
<name>A0A4Y9TJR3_PSEFL</name>
<dbReference type="InterPro" id="IPR001466">
    <property type="entry name" value="Beta-lactam-related"/>
</dbReference>